<evidence type="ECO:0000313" key="3">
    <source>
        <dbReference type="Proteomes" id="UP000541033"/>
    </source>
</evidence>
<dbReference type="EMBL" id="JAAMOX010000003">
    <property type="protein sequence ID" value="NIH55190.1"/>
    <property type="molecule type" value="Genomic_DNA"/>
</dbReference>
<proteinExistence type="predicted"/>
<name>A0A7X5R4J6_9MICO</name>
<keyword evidence="3" id="KW-1185">Reference proteome</keyword>
<protein>
    <recommendedName>
        <fullName evidence="4">DUF4352 domain-containing protein</fullName>
    </recommendedName>
</protein>
<organism evidence="2 3">
    <name type="scientific">Lysinibacter cavernae</name>
    <dbReference type="NCBI Taxonomy" id="1640652"/>
    <lineage>
        <taxon>Bacteria</taxon>
        <taxon>Bacillati</taxon>
        <taxon>Actinomycetota</taxon>
        <taxon>Actinomycetes</taxon>
        <taxon>Micrococcales</taxon>
        <taxon>Microbacteriaceae</taxon>
        <taxon>Lysinibacter</taxon>
    </lineage>
</organism>
<evidence type="ECO:0000313" key="2">
    <source>
        <dbReference type="EMBL" id="NIH55190.1"/>
    </source>
</evidence>
<sequence length="215" mass="22745">MKPVNESSSTKTSQPTSTPEPTTSSPTPSATTGQGSFTAASWSNPIAATGESLGAIEGDTVRADIYQAAIGAASRDSSVVDATTKEPLTKAGDPLVALEFVVTNTSDETIYVDDVFATDSVRNDNFVYTGGINPSVEYEWFAEAGLFSSAVNVDKRVDNNLYELLPGESAAWTRAYKIYSPENEVEILMDGRLADGSRSTGPKLLNGTADVTIKQ</sequence>
<dbReference type="AlphaFoldDB" id="A0A7X5R4J6"/>
<reference evidence="2 3" key="1">
    <citation type="submission" date="2020-02" db="EMBL/GenBank/DDBJ databases">
        <title>Sequencing the genomes of 1000 actinobacteria strains.</title>
        <authorList>
            <person name="Klenk H.-P."/>
        </authorList>
    </citation>
    <scope>NUCLEOTIDE SEQUENCE [LARGE SCALE GENOMIC DNA]</scope>
    <source>
        <strain evidence="2 3">DSM 27960</strain>
    </source>
</reference>
<dbReference type="RefSeq" id="WP_167152177.1">
    <property type="nucleotide sequence ID" value="NZ_JAAMOX010000003.1"/>
</dbReference>
<comment type="caution">
    <text evidence="2">The sequence shown here is derived from an EMBL/GenBank/DDBJ whole genome shotgun (WGS) entry which is preliminary data.</text>
</comment>
<dbReference type="Proteomes" id="UP000541033">
    <property type="component" value="Unassembled WGS sequence"/>
</dbReference>
<evidence type="ECO:0008006" key="4">
    <source>
        <dbReference type="Google" id="ProtNLM"/>
    </source>
</evidence>
<evidence type="ECO:0000256" key="1">
    <source>
        <dbReference type="SAM" id="MobiDB-lite"/>
    </source>
</evidence>
<feature type="compositionally biased region" description="Polar residues" evidence="1">
    <location>
        <begin position="33"/>
        <end position="42"/>
    </location>
</feature>
<feature type="compositionally biased region" description="Low complexity" evidence="1">
    <location>
        <begin position="7"/>
        <end position="32"/>
    </location>
</feature>
<accession>A0A7X5R4J6</accession>
<feature type="region of interest" description="Disordered" evidence="1">
    <location>
        <begin position="1"/>
        <end position="42"/>
    </location>
</feature>
<gene>
    <name evidence="2" type="ORF">FHX76_003105</name>
</gene>